<organism evidence="1 2">
    <name type="scientific">Nicotiana attenuata</name>
    <name type="common">Coyote tobacco</name>
    <dbReference type="NCBI Taxonomy" id="49451"/>
    <lineage>
        <taxon>Eukaryota</taxon>
        <taxon>Viridiplantae</taxon>
        <taxon>Streptophyta</taxon>
        <taxon>Embryophyta</taxon>
        <taxon>Tracheophyta</taxon>
        <taxon>Spermatophyta</taxon>
        <taxon>Magnoliopsida</taxon>
        <taxon>eudicotyledons</taxon>
        <taxon>Gunneridae</taxon>
        <taxon>Pentapetalae</taxon>
        <taxon>asterids</taxon>
        <taxon>lamiids</taxon>
        <taxon>Solanales</taxon>
        <taxon>Solanaceae</taxon>
        <taxon>Nicotianoideae</taxon>
        <taxon>Nicotianeae</taxon>
        <taxon>Nicotiana</taxon>
    </lineage>
</organism>
<protein>
    <submittedName>
        <fullName evidence="1">Uncharacterized protein</fullName>
    </submittedName>
</protein>
<sequence>MCVMIRQKRSQQGHGCKTPVACAREDSIFSITGHTGLPRHDTGQVISIPKPVSPDIETSSSLPLYVPCINTIK</sequence>
<comment type="caution">
    <text evidence="1">The sequence shown here is derived from an EMBL/GenBank/DDBJ whole genome shotgun (WGS) entry which is preliminary data.</text>
</comment>
<name>A0A1J6HTR7_NICAT</name>
<evidence type="ECO:0000313" key="1">
    <source>
        <dbReference type="EMBL" id="OIS96277.1"/>
    </source>
</evidence>
<gene>
    <name evidence="1" type="ORF">A4A49_09283</name>
</gene>
<dbReference type="Gramene" id="OIS96277">
    <property type="protein sequence ID" value="OIS96277"/>
    <property type="gene ID" value="A4A49_09283"/>
</dbReference>
<dbReference type="Proteomes" id="UP000187609">
    <property type="component" value="Unassembled WGS sequence"/>
</dbReference>
<accession>A0A1J6HTR7</accession>
<keyword evidence="2" id="KW-1185">Reference proteome</keyword>
<dbReference type="AlphaFoldDB" id="A0A1J6HTR7"/>
<proteinExistence type="predicted"/>
<evidence type="ECO:0000313" key="2">
    <source>
        <dbReference type="Proteomes" id="UP000187609"/>
    </source>
</evidence>
<dbReference type="EMBL" id="MJEQ01037194">
    <property type="protein sequence ID" value="OIS96277.1"/>
    <property type="molecule type" value="Genomic_DNA"/>
</dbReference>
<reference evidence="1" key="1">
    <citation type="submission" date="2016-11" db="EMBL/GenBank/DDBJ databases">
        <title>The genome of Nicotiana attenuata.</title>
        <authorList>
            <person name="Xu S."/>
            <person name="Brockmoeller T."/>
            <person name="Gaquerel E."/>
            <person name="Navarro A."/>
            <person name="Kuhl H."/>
            <person name="Gase K."/>
            <person name="Ling Z."/>
            <person name="Zhou W."/>
            <person name="Kreitzer C."/>
            <person name="Stanke M."/>
            <person name="Tang H."/>
            <person name="Lyons E."/>
            <person name="Pandey P."/>
            <person name="Pandey S.P."/>
            <person name="Timmermann B."/>
            <person name="Baldwin I.T."/>
        </authorList>
    </citation>
    <scope>NUCLEOTIDE SEQUENCE [LARGE SCALE GENOMIC DNA]</scope>
    <source>
        <strain evidence="1">UT</strain>
    </source>
</reference>